<feature type="transmembrane region" description="Helical" evidence="10">
    <location>
        <begin position="6"/>
        <end position="25"/>
    </location>
</feature>
<comment type="subcellular location">
    <subcellularLocation>
        <location evidence="1">Mitochondrion inner membrane</location>
        <topology evidence="1">Single-pass membrane protein</topology>
    </subcellularLocation>
</comment>
<evidence type="ECO:0000256" key="4">
    <source>
        <dbReference type="ARBA" id="ARBA00022792"/>
    </source>
</evidence>
<evidence type="ECO:0000256" key="8">
    <source>
        <dbReference type="ARBA" id="ARBA00023186"/>
    </source>
</evidence>
<keyword evidence="3 10" id="KW-0812">Transmembrane</keyword>
<accession>A0A8H3TQ65</accession>
<evidence type="ECO:0000256" key="10">
    <source>
        <dbReference type="SAM" id="Phobius"/>
    </source>
</evidence>
<evidence type="ECO:0000256" key="9">
    <source>
        <dbReference type="ARBA" id="ARBA00025413"/>
    </source>
</evidence>
<keyword evidence="5 10" id="KW-1133">Transmembrane helix</keyword>
<reference evidence="11" key="1">
    <citation type="submission" date="2020-07" db="EMBL/GenBank/DDBJ databases">
        <title>Draft Genome Sequence of a Deep-Sea Yeast, Naganishia (Cryptococcus) liquefaciens strain N6.</title>
        <authorList>
            <person name="Han Y.W."/>
            <person name="Kajitani R."/>
            <person name="Morimoto H."/>
            <person name="Parhat M."/>
            <person name="Tsubouchi H."/>
            <person name="Bakenova O."/>
            <person name="Ogata M."/>
            <person name="Argunhan B."/>
            <person name="Aoki R."/>
            <person name="Kajiwara S."/>
            <person name="Itoh T."/>
            <person name="Iwasaki H."/>
        </authorList>
    </citation>
    <scope>NUCLEOTIDE SEQUENCE</scope>
    <source>
        <strain evidence="11">N6</strain>
    </source>
</reference>
<dbReference type="OrthoDB" id="5576752at2759"/>
<evidence type="ECO:0000256" key="1">
    <source>
        <dbReference type="ARBA" id="ARBA00004434"/>
    </source>
</evidence>
<evidence type="ECO:0000256" key="3">
    <source>
        <dbReference type="ARBA" id="ARBA00022692"/>
    </source>
</evidence>
<comment type="caution">
    <text evidence="11">The sequence shown here is derived from an EMBL/GenBank/DDBJ whole genome shotgun (WGS) entry which is preliminary data.</text>
</comment>
<name>A0A8H3TQ65_9TREE</name>
<evidence type="ECO:0000313" key="11">
    <source>
        <dbReference type="EMBL" id="GHJ85351.1"/>
    </source>
</evidence>
<keyword evidence="12" id="KW-1185">Reference proteome</keyword>
<keyword evidence="7 10" id="KW-0472">Membrane</keyword>
<dbReference type="GO" id="GO:0005743">
    <property type="term" value="C:mitochondrial inner membrane"/>
    <property type="evidence" value="ECO:0007669"/>
    <property type="project" value="UniProtKB-SubCell"/>
</dbReference>
<evidence type="ECO:0000256" key="5">
    <source>
        <dbReference type="ARBA" id="ARBA00022989"/>
    </source>
</evidence>
<dbReference type="Pfam" id="PF07960">
    <property type="entry name" value="CBP4"/>
    <property type="match status" value="1"/>
</dbReference>
<gene>
    <name evidence="11" type="ORF">NliqN6_1753</name>
</gene>
<organism evidence="11 12">
    <name type="scientific">Naganishia liquefaciens</name>
    <dbReference type="NCBI Taxonomy" id="104408"/>
    <lineage>
        <taxon>Eukaryota</taxon>
        <taxon>Fungi</taxon>
        <taxon>Dikarya</taxon>
        <taxon>Basidiomycota</taxon>
        <taxon>Agaricomycotina</taxon>
        <taxon>Tremellomycetes</taxon>
        <taxon>Filobasidiales</taxon>
        <taxon>Filobasidiaceae</taxon>
        <taxon>Naganishia</taxon>
    </lineage>
</organism>
<protein>
    <submittedName>
        <fullName evidence="11">Uncharacterized protein</fullName>
    </submittedName>
</protein>
<comment type="function">
    <text evidence="9">Essential for the assembly of ubiquinol-cytochrome c reductase. It has a direct effect on the correct occurrence of the Rieske protein, core 4, core 5 and apocytochrome b.</text>
</comment>
<evidence type="ECO:0000313" key="12">
    <source>
        <dbReference type="Proteomes" id="UP000620104"/>
    </source>
</evidence>
<keyword evidence="8" id="KW-0143">Chaperone</keyword>
<evidence type="ECO:0000256" key="7">
    <source>
        <dbReference type="ARBA" id="ARBA00023136"/>
    </source>
</evidence>
<dbReference type="InterPro" id="IPR012420">
    <property type="entry name" value="Cbp4"/>
</dbReference>
<comment type="similarity">
    <text evidence="2">Belongs to the CBP4 family.</text>
</comment>
<keyword evidence="6" id="KW-0496">Mitochondrion</keyword>
<dbReference type="EMBL" id="BLZA01000011">
    <property type="protein sequence ID" value="GHJ85351.1"/>
    <property type="molecule type" value="Genomic_DNA"/>
</dbReference>
<keyword evidence="4" id="KW-0999">Mitochondrion inner membrane</keyword>
<evidence type="ECO:0000256" key="2">
    <source>
        <dbReference type="ARBA" id="ARBA00006780"/>
    </source>
</evidence>
<evidence type="ECO:0000256" key="6">
    <source>
        <dbReference type="ARBA" id="ARBA00023128"/>
    </source>
</evidence>
<dbReference type="AlphaFoldDB" id="A0A8H3TQ65"/>
<dbReference type="Proteomes" id="UP000620104">
    <property type="component" value="Unassembled WGS sequence"/>
</dbReference>
<proteinExistence type="inferred from homology"/>
<sequence>MSPPIAWGRFALFSTALVAGGYGIMRIATPTEEEFYNALAPDLKRKVDAVRAQRASSQEMRDKLAASAAEDKVVWADSTSQSGPRRV</sequence>